<keyword evidence="4" id="KW-1185">Reference proteome</keyword>
<dbReference type="SUPFAM" id="SSF52540">
    <property type="entry name" value="P-loop containing nucleoside triphosphate hydrolases"/>
    <property type="match status" value="1"/>
</dbReference>
<dbReference type="GO" id="GO:0003677">
    <property type="term" value="F:DNA binding"/>
    <property type="evidence" value="ECO:0007669"/>
    <property type="project" value="InterPro"/>
</dbReference>
<dbReference type="InterPro" id="IPR045572">
    <property type="entry name" value="RE_endonuc_C"/>
</dbReference>
<dbReference type="Pfam" id="PF19778">
    <property type="entry name" value="RE_endonuc"/>
    <property type="match status" value="1"/>
</dbReference>
<organism evidence="3 4">
    <name type="scientific">Fibrobacter intestinalis</name>
    <dbReference type="NCBI Taxonomy" id="28122"/>
    <lineage>
        <taxon>Bacteria</taxon>
        <taxon>Pseudomonadati</taxon>
        <taxon>Fibrobacterota</taxon>
        <taxon>Fibrobacteria</taxon>
        <taxon>Fibrobacterales</taxon>
        <taxon>Fibrobacteraceae</taxon>
        <taxon>Fibrobacter</taxon>
    </lineage>
</organism>
<gene>
    <name evidence="3" type="ORF">SAMN05720469_102174</name>
</gene>
<evidence type="ECO:0000313" key="4">
    <source>
        <dbReference type="Proteomes" id="UP000184275"/>
    </source>
</evidence>
<dbReference type="PANTHER" id="PTHR47396:SF1">
    <property type="entry name" value="ATP-DEPENDENT HELICASE IRC3-RELATED"/>
    <property type="match status" value="1"/>
</dbReference>
<feature type="domain" description="Helicase/UvrB N-terminal" evidence="1">
    <location>
        <begin position="8"/>
        <end position="270"/>
    </location>
</feature>
<name>A0A1M6QNS0_9BACT</name>
<protein>
    <submittedName>
        <fullName evidence="3">Type III restriction enzyme</fullName>
    </submittedName>
</protein>
<dbReference type="InterPro" id="IPR027417">
    <property type="entry name" value="P-loop_NTPase"/>
</dbReference>
<dbReference type="Proteomes" id="UP000184275">
    <property type="component" value="Unassembled WGS sequence"/>
</dbReference>
<evidence type="ECO:0000313" key="3">
    <source>
        <dbReference type="EMBL" id="SHK21815.1"/>
    </source>
</evidence>
<dbReference type="InterPro" id="IPR006935">
    <property type="entry name" value="Helicase/UvrB_N"/>
</dbReference>
<dbReference type="AlphaFoldDB" id="A0A1M6QNS0"/>
<dbReference type="GO" id="GO:0005829">
    <property type="term" value="C:cytosol"/>
    <property type="evidence" value="ECO:0007669"/>
    <property type="project" value="TreeGrafter"/>
</dbReference>
<dbReference type="Gene3D" id="3.40.50.300">
    <property type="entry name" value="P-loop containing nucleotide triphosphate hydrolases"/>
    <property type="match status" value="2"/>
</dbReference>
<dbReference type="Pfam" id="PF04851">
    <property type="entry name" value="ResIII"/>
    <property type="match status" value="1"/>
</dbReference>
<dbReference type="GO" id="GO:0015668">
    <property type="term" value="F:type III site-specific deoxyribonuclease activity"/>
    <property type="evidence" value="ECO:0007669"/>
    <property type="project" value="InterPro"/>
</dbReference>
<dbReference type="EMBL" id="FRAW01000002">
    <property type="protein sequence ID" value="SHK21815.1"/>
    <property type="molecule type" value="Genomic_DNA"/>
</dbReference>
<feature type="domain" description="Type III restriction enzyme C-terminal endonuclease" evidence="2">
    <location>
        <begin position="919"/>
        <end position="1014"/>
    </location>
</feature>
<evidence type="ECO:0000259" key="2">
    <source>
        <dbReference type="Pfam" id="PF19778"/>
    </source>
</evidence>
<dbReference type="InterPro" id="IPR050742">
    <property type="entry name" value="Helicase_Restrict-Modif_Enz"/>
</dbReference>
<evidence type="ECO:0000259" key="1">
    <source>
        <dbReference type="Pfam" id="PF04851"/>
    </source>
</evidence>
<accession>A0A1M6QNS0</accession>
<sequence>MKFKFKIQQYQTDAVENTVNVFAGQPCYDNTVYRRDLGKRKGQVNVFDQDDAGFRNHDIELSESELLANIHKSQDICDIKRSASIVKSGVEACRLDIEMETGTGKTYVYLKTMFELNKRYGWSKFIVIVPSKAIREGVYKSFQTLEDHFMEYYGKKARYFIYNSDHLQQIDSYSSDAGINVMIINAQAFASSFNEEDYKKKIAEGKKIPEANRKIFDRRDEFGSRRPIDVLAANHPIVILDEPQKLEGTVTQKTMQAFKPLFILNYSATHKVQHNLIYALDALDAYRQKLVKKIQVKTLTAKNLAGTAAYLYLDDIILDPKKAPVAKIQLEVKKGSGISREYRKFEYGDKLSVASGTNAYDGFTIAEIDPLANQVVFTNGKVIYKGQVVNDTDAKTMQRLQIRETIEAHFKKEEELFKKGIKCLSLFFIDEVANYKSYEGDDEVKGFLWKTFEEEYNNIVSEKLTFFDDDYQKYLKGISAEDTHKGYFSIDKKGHACDSKAEKKLDGMSDDVSAYDLILKNKELLLSFGNPVRFIFSHSALQEGWDNPNVFQICTLRHASSNVRRRQEVGRGLRLCVNQDGDRQDLEVLGENIHNLNKLTVIANEDYAAFVSGLQSEIREALRDRPTLANKDYFFGKSIEMVGGEKHTLSDAEASLVFAYLYSNDYVDEKGRVTERYKMHKDAGTLAAMGGKLAGMETSIHKLVQATFDTELALETMVEDGNATEVPASVLNANYYKQEFQDLWKRLNHKYVYTVDYDSAELVEKAAKSIHDNLMVNELTYVITEADQTGVDAFGATKTVRKKASTVSSSTVKYDLVGEIAEGAKLTRKTVVEILKKTEGKLFMFRNNPEEYIKNVVKLIKEQKATMIVEHIGYSVIDGTYDSDIFTTEKHATLDKAFLTEKHITDYIFTDGYAKKPEESVEARFAKQLESADEVAVYAKLPRAFQIPTPVGNYSPDWAIAFKKDSVKHIFFVAETKGSMDSMQLKAIEDAKIHCAERLFNEISTEDVKYHKVASYEDLLKAMEAV</sequence>
<dbReference type="PANTHER" id="PTHR47396">
    <property type="entry name" value="TYPE I RESTRICTION ENZYME ECOKI R PROTEIN"/>
    <property type="match status" value="1"/>
</dbReference>
<dbReference type="GO" id="GO:0005524">
    <property type="term" value="F:ATP binding"/>
    <property type="evidence" value="ECO:0007669"/>
    <property type="project" value="InterPro"/>
</dbReference>
<dbReference type="RefSeq" id="WP_073302237.1">
    <property type="nucleotide sequence ID" value="NZ_FRAW01000002.1"/>
</dbReference>
<proteinExistence type="predicted"/>
<reference evidence="4" key="1">
    <citation type="submission" date="2016-11" db="EMBL/GenBank/DDBJ databases">
        <authorList>
            <person name="Varghese N."/>
            <person name="Submissions S."/>
        </authorList>
    </citation>
    <scope>NUCLEOTIDE SEQUENCE [LARGE SCALE GENOMIC DNA]</scope>
    <source>
        <strain evidence="4">UWOS</strain>
    </source>
</reference>